<protein>
    <submittedName>
        <fullName evidence="2">Uncharacterized protein</fullName>
    </submittedName>
</protein>
<feature type="chain" id="PRO_5046426643" evidence="1">
    <location>
        <begin position="22"/>
        <end position="257"/>
    </location>
</feature>
<dbReference type="Proteomes" id="UP001198602">
    <property type="component" value="Unassembled WGS sequence"/>
</dbReference>
<evidence type="ECO:0000313" key="2">
    <source>
        <dbReference type="EMBL" id="MCA1855266.1"/>
    </source>
</evidence>
<sequence length="257" mass="28339">MRILVRSCIVFLAFAAGAAGAASTSGSGAPPAEPALQSVAVGASRAVAEIPYRYFLEAQHTLVRYLPPGPRLVDLWFRISTAGLTEAQRDNLDEGRLTASVRSRSVDVIVPVRRGAYFSLPEIQDAYDERGEIVIGGSWRPWLSVWWTLRVPESRRMPYADIVRAREQIGAVQRRVSAYHARLQGVRRSPYDGIKACFLDGSGAILAEGRAVADAVEGSCKILFLDPAREGRNETVEFAGPLDVVSFVDRRYYRVEK</sequence>
<organism evidence="2 3">
    <name type="scientific">Massilia hydrophila</name>
    <dbReference type="NCBI Taxonomy" id="3044279"/>
    <lineage>
        <taxon>Bacteria</taxon>
        <taxon>Pseudomonadati</taxon>
        <taxon>Pseudomonadota</taxon>
        <taxon>Betaproteobacteria</taxon>
        <taxon>Burkholderiales</taxon>
        <taxon>Oxalobacteraceae</taxon>
        <taxon>Telluria group</taxon>
        <taxon>Massilia</taxon>
    </lineage>
</organism>
<name>A0ABS7Y6G6_9BURK</name>
<comment type="caution">
    <text evidence="2">The sequence shown here is derived from an EMBL/GenBank/DDBJ whole genome shotgun (WGS) entry which is preliminary data.</text>
</comment>
<feature type="signal peptide" evidence="1">
    <location>
        <begin position="1"/>
        <end position="21"/>
    </location>
</feature>
<dbReference type="RefSeq" id="WP_225237635.1">
    <property type="nucleotide sequence ID" value="NZ_JAHYBX010000001.1"/>
</dbReference>
<accession>A0ABS7Y6G6</accession>
<keyword evidence="1" id="KW-0732">Signal</keyword>
<evidence type="ECO:0000313" key="3">
    <source>
        <dbReference type="Proteomes" id="UP001198602"/>
    </source>
</evidence>
<proteinExistence type="predicted"/>
<keyword evidence="3" id="KW-1185">Reference proteome</keyword>
<dbReference type="EMBL" id="JAHYBX010000001">
    <property type="protein sequence ID" value="MCA1855266.1"/>
    <property type="molecule type" value="Genomic_DNA"/>
</dbReference>
<reference evidence="2 3" key="1">
    <citation type="submission" date="2021-07" db="EMBL/GenBank/DDBJ databases">
        <title>Characterization of Violacein-producing bacteria and related species.</title>
        <authorList>
            <person name="Wilson H.S."/>
            <person name="De Leon M.E."/>
        </authorList>
    </citation>
    <scope>NUCLEOTIDE SEQUENCE [LARGE SCALE GENOMIC DNA]</scope>
    <source>
        <strain evidence="2 3">HSC-2F05</strain>
    </source>
</reference>
<evidence type="ECO:0000256" key="1">
    <source>
        <dbReference type="SAM" id="SignalP"/>
    </source>
</evidence>
<gene>
    <name evidence="2" type="ORF">LE190_04915</name>
</gene>